<dbReference type="Gene3D" id="3.30.450.80">
    <property type="entry name" value="Transcription factor LuxR-like, autoinducer-binding domain"/>
    <property type="match status" value="1"/>
</dbReference>
<evidence type="ECO:0000256" key="1">
    <source>
        <dbReference type="ARBA" id="ARBA00023015"/>
    </source>
</evidence>
<dbReference type="PRINTS" id="PR00038">
    <property type="entry name" value="HTHLUXR"/>
</dbReference>
<organism evidence="5 6">
    <name type="scientific">Chitinimonas arctica</name>
    <dbReference type="NCBI Taxonomy" id="2594795"/>
    <lineage>
        <taxon>Bacteria</taxon>
        <taxon>Pseudomonadati</taxon>
        <taxon>Pseudomonadota</taxon>
        <taxon>Betaproteobacteria</taxon>
        <taxon>Neisseriales</taxon>
        <taxon>Chitinibacteraceae</taxon>
        <taxon>Chitinimonas</taxon>
    </lineage>
</organism>
<evidence type="ECO:0000313" key="6">
    <source>
        <dbReference type="Proteomes" id="UP000317550"/>
    </source>
</evidence>
<dbReference type="InterPro" id="IPR000792">
    <property type="entry name" value="Tscrpt_reg_LuxR_C"/>
</dbReference>
<dbReference type="Pfam" id="PF03472">
    <property type="entry name" value="Autoind_bind"/>
    <property type="match status" value="1"/>
</dbReference>
<dbReference type="EMBL" id="CP041730">
    <property type="protein sequence ID" value="QDQ25972.1"/>
    <property type="molecule type" value="Genomic_DNA"/>
</dbReference>
<evidence type="ECO:0000256" key="2">
    <source>
        <dbReference type="ARBA" id="ARBA00023125"/>
    </source>
</evidence>
<dbReference type="InterPro" id="IPR036388">
    <property type="entry name" value="WH-like_DNA-bd_sf"/>
</dbReference>
<keyword evidence="2" id="KW-0238">DNA-binding</keyword>
<dbReference type="Pfam" id="PF00196">
    <property type="entry name" value="GerE"/>
    <property type="match status" value="1"/>
</dbReference>
<dbReference type="InterPro" id="IPR016032">
    <property type="entry name" value="Sig_transdc_resp-reg_C-effctor"/>
</dbReference>
<keyword evidence="1" id="KW-0805">Transcription regulation</keyword>
<dbReference type="PROSITE" id="PS00622">
    <property type="entry name" value="HTH_LUXR_1"/>
    <property type="match status" value="1"/>
</dbReference>
<keyword evidence="6" id="KW-1185">Reference proteome</keyword>
<dbReference type="CDD" id="cd06170">
    <property type="entry name" value="LuxR_C_like"/>
    <property type="match status" value="1"/>
</dbReference>
<dbReference type="SUPFAM" id="SSF46894">
    <property type="entry name" value="C-terminal effector domain of the bipartite response regulators"/>
    <property type="match status" value="1"/>
</dbReference>
<dbReference type="RefSeq" id="WP_143856895.1">
    <property type="nucleotide sequence ID" value="NZ_CP041730.1"/>
</dbReference>
<reference evidence="6" key="1">
    <citation type="submission" date="2019-07" db="EMBL/GenBank/DDBJ databases">
        <title>Chitinimonas sp. nov., isolated from Ny-Alesund, arctica soil.</title>
        <authorList>
            <person name="Xu Q."/>
            <person name="Peng F."/>
        </authorList>
    </citation>
    <scope>NUCLEOTIDE SEQUENCE [LARGE SCALE GENOMIC DNA]</scope>
    <source>
        <strain evidence="6">R3-44</strain>
    </source>
</reference>
<dbReference type="PANTHER" id="PTHR44688">
    <property type="entry name" value="DNA-BINDING TRANSCRIPTIONAL ACTIVATOR DEVR_DOSR"/>
    <property type="match status" value="1"/>
</dbReference>
<feature type="domain" description="HTH luxR-type" evidence="4">
    <location>
        <begin position="169"/>
        <end position="234"/>
    </location>
</feature>
<evidence type="ECO:0000259" key="4">
    <source>
        <dbReference type="PROSITE" id="PS50043"/>
    </source>
</evidence>
<dbReference type="GO" id="GO:0003677">
    <property type="term" value="F:DNA binding"/>
    <property type="evidence" value="ECO:0007669"/>
    <property type="project" value="UniProtKB-KW"/>
</dbReference>
<dbReference type="SMART" id="SM00421">
    <property type="entry name" value="HTH_LUXR"/>
    <property type="match status" value="1"/>
</dbReference>
<dbReference type="GO" id="GO:0006355">
    <property type="term" value="P:regulation of DNA-templated transcription"/>
    <property type="evidence" value="ECO:0007669"/>
    <property type="project" value="InterPro"/>
</dbReference>
<dbReference type="Proteomes" id="UP000317550">
    <property type="component" value="Chromosome"/>
</dbReference>
<dbReference type="InterPro" id="IPR005143">
    <property type="entry name" value="TF_LuxR_autoind-bd_dom"/>
</dbReference>
<evidence type="ECO:0000256" key="3">
    <source>
        <dbReference type="ARBA" id="ARBA00023163"/>
    </source>
</evidence>
<dbReference type="KEGG" id="cari:FNU76_06160"/>
<dbReference type="InterPro" id="IPR036693">
    <property type="entry name" value="TF_LuxR_autoind-bd_dom_sf"/>
</dbReference>
<dbReference type="SUPFAM" id="SSF75516">
    <property type="entry name" value="Pheromone-binding domain of LuxR-like quorum-sensing transcription factors"/>
    <property type="match status" value="1"/>
</dbReference>
<dbReference type="PANTHER" id="PTHR44688:SF16">
    <property type="entry name" value="DNA-BINDING TRANSCRIPTIONAL ACTIVATOR DEVR_DOSR"/>
    <property type="match status" value="1"/>
</dbReference>
<dbReference type="PROSITE" id="PS50043">
    <property type="entry name" value="HTH_LUXR_2"/>
    <property type="match status" value="1"/>
</dbReference>
<name>A0A516SCU6_9NEIS</name>
<sequence length="237" mass="26347">MKNWQKDLLSAQEGLNCEHALFKQIEIAAVALGFEYCAYGLRVPLPLSNPKMIILNNYPVAWQQRYQEQGYLRRDATVLHGQHSQTPIIWSDQVFASVAEMWDEAQAFGLRHGWAQSSCTANGVGGMLTLARSSGPITAEELQSKELRMRWLVQTSHNALTRILAPKLGIEVKVRLTQREVEILKWTADGKTAGEISAILSLSENTVNFHIKNAVAKLDASNKTAAVVRAAMMGFLN</sequence>
<dbReference type="AlphaFoldDB" id="A0A516SCU6"/>
<gene>
    <name evidence="5" type="ORF">FNU76_06160</name>
</gene>
<keyword evidence="3" id="KW-0804">Transcription</keyword>
<dbReference type="Gene3D" id="1.10.10.10">
    <property type="entry name" value="Winged helix-like DNA-binding domain superfamily/Winged helix DNA-binding domain"/>
    <property type="match status" value="1"/>
</dbReference>
<evidence type="ECO:0000313" key="5">
    <source>
        <dbReference type="EMBL" id="QDQ25972.1"/>
    </source>
</evidence>
<protein>
    <submittedName>
        <fullName evidence="5">LuxR family transcriptional regulator</fullName>
    </submittedName>
</protein>
<proteinExistence type="predicted"/>
<dbReference type="OrthoDB" id="3171430at2"/>
<accession>A0A516SCU6</accession>